<feature type="transmembrane region" description="Helical" evidence="1">
    <location>
        <begin position="145"/>
        <end position="166"/>
    </location>
</feature>
<sequence length="177" mass="20467">MTPAILVLRLWLVFICLANLVIVSTFYGWYVGVMINEQQEYLGESRYVYQWRDYGMIIPSVLLFIAYVYSIWGKKPLISNKYARAVLMLIPGLVLLGISLRQIQFQITAAKFLNENRELREVQDFDPFSCAGWADSTKFCIIMQLYFFVPIITGFFVIIEVFVTLFRGPLHPAKSAI</sequence>
<gene>
    <name evidence="2" type="ORF">BGZ96_004112</name>
</gene>
<dbReference type="Proteomes" id="UP001194696">
    <property type="component" value="Unassembled WGS sequence"/>
</dbReference>
<keyword evidence="3" id="KW-1185">Reference proteome</keyword>
<dbReference type="EMBL" id="JAAAIM010001965">
    <property type="protein sequence ID" value="KAG0274748.1"/>
    <property type="molecule type" value="Genomic_DNA"/>
</dbReference>
<keyword evidence="1" id="KW-1133">Transmembrane helix</keyword>
<feature type="transmembrane region" description="Helical" evidence="1">
    <location>
        <begin position="51"/>
        <end position="70"/>
    </location>
</feature>
<accession>A0ABQ7JIG5</accession>
<protein>
    <submittedName>
        <fullName evidence="2">Uncharacterized protein</fullName>
    </submittedName>
</protein>
<keyword evidence="1" id="KW-0812">Transmembrane</keyword>
<feature type="transmembrane region" description="Helical" evidence="1">
    <location>
        <begin position="6"/>
        <end position="30"/>
    </location>
</feature>
<keyword evidence="1" id="KW-0472">Membrane</keyword>
<proteinExistence type="predicted"/>
<reference evidence="2 3" key="1">
    <citation type="journal article" date="2020" name="Fungal Divers.">
        <title>Resolving the Mortierellaceae phylogeny through synthesis of multi-gene phylogenetics and phylogenomics.</title>
        <authorList>
            <person name="Vandepol N."/>
            <person name="Liber J."/>
            <person name="Desiro A."/>
            <person name="Na H."/>
            <person name="Kennedy M."/>
            <person name="Barry K."/>
            <person name="Grigoriev I.V."/>
            <person name="Miller A.N."/>
            <person name="O'Donnell K."/>
            <person name="Stajich J.E."/>
            <person name="Bonito G."/>
        </authorList>
    </citation>
    <scope>NUCLEOTIDE SEQUENCE [LARGE SCALE GENOMIC DNA]</scope>
    <source>
        <strain evidence="2 3">AD045</strain>
    </source>
</reference>
<evidence type="ECO:0000313" key="3">
    <source>
        <dbReference type="Proteomes" id="UP001194696"/>
    </source>
</evidence>
<evidence type="ECO:0000256" key="1">
    <source>
        <dbReference type="SAM" id="Phobius"/>
    </source>
</evidence>
<evidence type="ECO:0000313" key="2">
    <source>
        <dbReference type="EMBL" id="KAG0274748.1"/>
    </source>
</evidence>
<feature type="transmembrane region" description="Helical" evidence="1">
    <location>
        <begin position="82"/>
        <end position="100"/>
    </location>
</feature>
<name>A0ABQ7JIG5_9FUNG</name>
<organism evidence="2 3">
    <name type="scientific">Linnemannia gamsii</name>
    <dbReference type="NCBI Taxonomy" id="64522"/>
    <lineage>
        <taxon>Eukaryota</taxon>
        <taxon>Fungi</taxon>
        <taxon>Fungi incertae sedis</taxon>
        <taxon>Mucoromycota</taxon>
        <taxon>Mortierellomycotina</taxon>
        <taxon>Mortierellomycetes</taxon>
        <taxon>Mortierellales</taxon>
        <taxon>Mortierellaceae</taxon>
        <taxon>Linnemannia</taxon>
    </lineage>
</organism>
<comment type="caution">
    <text evidence="2">The sequence shown here is derived from an EMBL/GenBank/DDBJ whole genome shotgun (WGS) entry which is preliminary data.</text>
</comment>